<dbReference type="Gene3D" id="3.90.1520.10">
    <property type="entry name" value="H-NOX domain"/>
    <property type="match status" value="1"/>
</dbReference>
<dbReference type="Proteomes" id="UP000245119">
    <property type="component" value="Linkage Group LG9"/>
</dbReference>
<evidence type="ECO:0000313" key="2">
    <source>
        <dbReference type="Proteomes" id="UP000245119"/>
    </source>
</evidence>
<reference evidence="1 2" key="1">
    <citation type="submission" date="2018-04" db="EMBL/GenBank/DDBJ databases">
        <title>The genome of golden apple snail Pomacea canaliculata provides insight into stress tolerance and invasive adaptation.</title>
        <authorList>
            <person name="Liu C."/>
            <person name="Liu B."/>
            <person name="Ren Y."/>
            <person name="Zhang Y."/>
            <person name="Wang H."/>
            <person name="Li S."/>
            <person name="Jiang F."/>
            <person name="Yin L."/>
            <person name="Zhang G."/>
            <person name="Qian W."/>
            <person name="Fan W."/>
        </authorList>
    </citation>
    <scope>NUCLEOTIDE SEQUENCE [LARGE SCALE GENOMIC DNA]</scope>
    <source>
        <strain evidence="1">SZHN2017</strain>
        <tissue evidence="1">Muscle</tissue>
    </source>
</reference>
<protein>
    <submittedName>
        <fullName evidence="1">Uncharacterized protein</fullName>
    </submittedName>
</protein>
<dbReference type="AlphaFoldDB" id="A0A2T7NVY6"/>
<comment type="caution">
    <text evidence="1">The sequence shown here is derived from an EMBL/GenBank/DDBJ whole genome shotgun (WGS) entry which is preliminary data.</text>
</comment>
<sequence length="198" mass="20820">MHERRARECLSRLAGLLDSLLNGSWSLALSSCPPNGLTGSCPPLTPTVCVASRSQALHCPPCLSNPDGTLTLHYYSCRHGLSDIVKGVSGSGVSGVSGVPPHQVVCLPVAGVLRAVGSEIFNQSVRLELVSTEQNDLGGGRSQEHSVFIVHFLDDTGRREATGGATVVSHAERRVSQTCHVHCVSVSVSVTHCVMSTV</sequence>
<accession>A0A2T7NVY6</accession>
<keyword evidence="2" id="KW-1185">Reference proteome</keyword>
<proteinExistence type="predicted"/>
<organism evidence="1 2">
    <name type="scientific">Pomacea canaliculata</name>
    <name type="common">Golden apple snail</name>
    <dbReference type="NCBI Taxonomy" id="400727"/>
    <lineage>
        <taxon>Eukaryota</taxon>
        <taxon>Metazoa</taxon>
        <taxon>Spiralia</taxon>
        <taxon>Lophotrochozoa</taxon>
        <taxon>Mollusca</taxon>
        <taxon>Gastropoda</taxon>
        <taxon>Caenogastropoda</taxon>
        <taxon>Architaenioglossa</taxon>
        <taxon>Ampullarioidea</taxon>
        <taxon>Ampullariidae</taxon>
        <taxon>Pomacea</taxon>
    </lineage>
</organism>
<name>A0A2T7NVY6_POMCA</name>
<dbReference type="OrthoDB" id="6127067at2759"/>
<evidence type="ECO:0000313" key="1">
    <source>
        <dbReference type="EMBL" id="PVD25333.1"/>
    </source>
</evidence>
<gene>
    <name evidence="1" type="ORF">C0Q70_15833</name>
</gene>
<dbReference type="InterPro" id="IPR038158">
    <property type="entry name" value="H-NOX_domain_sf"/>
</dbReference>
<dbReference type="EMBL" id="PZQS01000009">
    <property type="protein sequence ID" value="PVD25333.1"/>
    <property type="molecule type" value="Genomic_DNA"/>
</dbReference>
<dbReference type="PROSITE" id="PS51257">
    <property type="entry name" value="PROKAR_LIPOPROTEIN"/>
    <property type="match status" value="1"/>
</dbReference>
<dbReference type="GO" id="GO:0020037">
    <property type="term" value="F:heme binding"/>
    <property type="evidence" value="ECO:0007669"/>
    <property type="project" value="InterPro"/>
</dbReference>